<reference evidence="10 11" key="1">
    <citation type="submission" date="2015-08" db="EMBL/GenBank/DDBJ databases">
        <title>Enterococcus genome sequence.</title>
        <authorList>
            <person name="Acedo J.Z."/>
            <person name="Vederas J.C."/>
        </authorList>
    </citation>
    <scope>NUCLEOTIDE SEQUENCE [LARGE SCALE GENOMIC DNA]</scope>
    <source>
        <strain evidence="10 11">49</strain>
    </source>
</reference>
<evidence type="ECO:0000256" key="9">
    <source>
        <dbReference type="HAMAP-Rule" id="MF_01471"/>
    </source>
</evidence>
<proteinExistence type="inferred from homology"/>
<evidence type="ECO:0000256" key="5">
    <source>
        <dbReference type="ARBA" id="ARBA00022759"/>
    </source>
</evidence>
<dbReference type="EMBL" id="LHUG01000003">
    <property type="protein sequence ID" value="PAB01512.1"/>
    <property type="molecule type" value="Genomic_DNA"/>
</dbReference>
<keyword evidence="8 9" id="KW-0051">Antiviral defense</keyword>
<protein>
    <recommendedName>
        <fullName evidence="9">CRISPR-associated endoribonuclease Cas2</fullName>
        <ecNumber evidence="9">3.1.-.-</ecNumber>
    </recommendedName>
</protein>
<comment type="cofactor">
    <cofactor evidence="1 9">
        <name>Mg(2+)</name>
        <dbReference type="ChEBI" id="CHEBI:18420"/>
    </cofactor>
</comment>
<dbReference type="PANTHER" id="PTHR34405">
    <property type="entry name" value="CRISPR-ASSOCIATED ENDORIBONUCLEASE CAS2"/>
    <property type="match status" value="1"/>
</dbReference>
<dbReference type="CDD" id="cd09725">
    <property type="entry name" value="Cas2_I_II_III"/>
    <property type="match status" value="1"/>
</dbReference>
<dbReference type="Pfam" id="PF09827">
    <property type="entry name" value="CRISPR_Cas2"/>
    <property type="match status" value="1"/>
</dbReference>
<dbReference type="AlphaFoldDB" id="A0A267HTE5"/>
<dbReference type="SUPFAM" id="SSF143430">
    <property type="entry name" value="TTP0101/SSO1404-like"/>
    <property type="match status" value="1"/>
</dbReference>
<evidence type="ECO:0000256" key="3">
    <source>
        <dbReference type="ARBA" id="ARBA00022722"/>
    </source>
</evidence>
<dbReference type="InterPro" id="IPR021127">
    <property type="entry name" value="CRISPR_associated_Cas2"/>
</dbReference>
<dbReference type="GO" id="GO:0043571">
    <property type="term" value="P:maintenance of CRISPR repeat elements"/>
    <property type="evidence" value="ECO:0007669"/>
    <property type="project" value="UniProtKB-UniRule"/>
</dbReference>
<evidence type="ECO:0000256" key="7">
    <source>
        <dbReference type="ARBA" id="ARBA00022842"/>
    </source>
</evidence>
<evidence type="ECO:0000256" key="6">
    <source>
        <dbReference type="ARBA" id="ARBA00022801"/>
    </source>
</evidence>
<dbReference type="HAMAP" id="MF_01471">
    <property type="entry name" value="Cas2"/>
    <property type="match status" value="1"/>
</dbReference>
<dbReference type="NCBIfam" id="TIGR01573">
    <property type="entry name" value="cas2"/>
    <property type="match status" value="1"/>
</dbReference>
<keyword evidence="7 9" id="KW-0460">Magnesium</keyword>
<organism evidence="10 11">
    <name type="scientific">Enterococcus canintestini</name>
    <dbReference type="NCBI Taxonomy" id="317010"/>
    <lineage>
        <taxon>Bacteria</taxon>
        <taxon>Bacillati</taxon>
        <taxon>Bacillota</taxon>
        <taxon>Bacilli</taxon>
        <taxon>Lactobacillales</taxon>
        <taxon>Enterococcaceae</taxon>
        <taxon>Enterococcus</taxon>
    </lineage>
</organism>
<accession>A0A267HTE5</accession>
<dbReference type="PANTHER" id="PTHR34405:SF1">
    <property type="entry name" value="CRISPR-ASSOCIATED ENDORIBONUCLEASE CAS2"/>
    <property type="match status" value="1"/>
</dbReference>
<dbReference type="GO" id="GO:0046872">
    <property type="term" value="F:metal ion binding"/>
    <property type="evidence" value="ECO:0007669"/>
    <property type="project" value="UniProtKB-UniRule"/>
</dbReference>
<comment type="subunit">
    <text evidence="9">Homodimer, forms a heterotetramer with a Cas1 homodimer.</text>
</comment>
<comment type="caution">
    <text evidence="10">The sequence shown here is derived from an EMBL/GenBank/DDBJ whole genome shotgun (WGS) entry which is preliminary data.</text>
</comment>
<gene>
    <name evidence="9" type="primary">cas2</name>
    <name evidence="10" type="ORF">AKL21_03390</name>
</gene>
<keyword evidence="5 9" id="KW-0255">Endonuclease</keyword>
<comment type="function">
    <text evidence="9">CRISPR (clustered regularly interspaced short palindromic repeat), is an adaptive immune system that provides protection against mobile genetic elements (viruses, transposable elements and conjugative plasmids). CRISPR clusters contain sequences complementary to antecedent mobile elements and target invading nucleic acids. CRISPR clusters are transcribed and processed into CRISPR RNA (crRNA). Functions as a ssRNA-specific endoribonuclease. Involved in the integration of spacer DNA into the CRISPR cassette.</text>
</comment>
<name>A0A267HTE5_9ENTE</name>
<dbReference type="RefSeq" id="WP_095006066.1">
    <property type="nucleotide sequence ID" value="NZ_LHUG01000003.1"/>
</dbReference>
<dbReference type="Proteomes" id="UP000216797">
    <property type="component" value="Unassembled WGS sequence"/>
</dbReference>
<dbReference type="InterPro" id="IPR019199">
    <property type="entry name" value="Virulence_VapD/CRISPR_Cas2"/>
</dbReference>
<dbReference type="GO" id="GO:0016787">
    <property type="term" value="F:hydrolase activity"/>
    <property type="evidence" value="ECO:0007669"/>
    <property type="project" value="UniProtKB-KW"/>
</dbReference>
<evidence type="ECO:0000313" key="10">
    <source>
        <dbReference type="EMBL" id="PAB01512.1"/>
    </source>
</evidence>
<dbReference type="GO" id="GO:0051607">
    <property type="term" value="P:defense response to virus"/>
    <property type="evidence" value="ECO:0007669"/>
    <property type="project" value="UniProtKB-UniRule"/>
</dbReference>
<dbReference type="GO" id="GO:0004521">
    <property type="term" value="F:RNA endonuclease activity"/>
    <property type="evidence" value="ECO:0007669"/>
    <property type="project" value="InterPro"/>
</dbReference>
<dbReference type="EC" id="3.1.-.-" evidence="9"/>
<comment type="similarity">
    <text evidence="2 9">Belongs to the CRISPR-associated endoribonuclease Cas2 protein family.</text>
</comment>
<keyword evidence="11" id="KW-1185">Reference proteome</keyword>
<keyword evidence="3 9" id="KW-0540">Nuclease</keyword>
<evidence type="ECO:0000256" key="1">
    <source>
        <dbReference type="ARBA" id="ARBA00001946"/>
    </source>
</evidence>
<evidence type="ECO:0000313" key="11">
    <source>
        <dbReference type="Proteomes" id="UP000216797"/>
    </source>
</evidence>
<evidence type="ECO:0000256" key="4">
    <source>
        <dbReference type="ARBA" id="ARBA00022723"/>
    </source>
</evidence>
<evidence type="ECO:0000256" key="2">
    <source>
        <dbReference type="ARBA" id="ARBA00009959"/>
    </source>
</evidence>
<keyword evidence="6 9" id="KW-0378">Hydrolase</keyword>
<evidence type="ECO:0000256" key="8">
    <source>
        <dbReference type="ARBA" id="ARBA00023118"/>
    </source>
</evidence>
<dbReference type="Gene3D" id="3.30.70.240">
    <property type="match status" value="1"/>
</dbReference>
<keyword evidence="4 9" id="KW-0479">Metal-binding</keyword>
<feature type="binding site" evidence="9">
    <location>
        <position position="8"/>
    </location>
    <ligand>
        <name>Mg(2+)</name>
        <dbReference type="ChEBI" id="CHEBI:18420"/>
        <note>catalytic</note>
    </ligand>
</feature>
<sequence length="93" mass="11022">MYIILVYDISLEMNGARVLNKVFKICKKYLTHIQKSVFEGEITPAKLKKLEQELKEYIRDDLDSVLIFKNSNKRWLTKEYIGIDNSDILSNFF</sequence>